<protein>
    <submittedName>
        <fullName evidence="1">Uncharacterized protein</fullName>
    </submittedName>
</protein>
<reference evidence="1 2" key="1">
    <citation type="submission" date="2018-01" db="EMBL/GenBank/DDBJ databases">
        <authorList>
            <person name="Gaut B.S."/>
            <person name="Morton B.R."/>
            <person name="Clegg M.T."/>
            <person name="Duvall M.R."/>
        </authorList>
    </citation>
    <scope>NUCLEOTIDE SEQUENCE [LARGE SCALE GENOMIC DNA]</scope>
    <source>
        <strain evidence="1">Cupriavidus taiwanensis cmp 52</strain>
    </source>
</reference>
<gene>
    <name evidence="1" type="ORF">CBM2634_U10020</name>
</gene>
<dbReference type="Proteomes" id="UP000256805">
    <property type="component" value="Unassembled WGS sequence"/>
</dbReference>
<evidence type="ECO:0000313" key="1">
    <source>
        <dbReference type="EMBL" id="SPS02409.1"/>
    </source>
</evidence>
<name>A0A375JBZ1_9BURK</name>
<organism evidence="1 2">
    <name type="scientific">Cupriavidus taiwanensis</name>
    <dbReference type="NCBI Taxonomy" id="164546"/>
    <lineage>
        <taxon>Bacteria</taxon>
        <taxon>Pseudomonadati</taxon>
        <taxon>Pseudomonadota</taxon>
        <taxon>Betaproteobacteria</taxon>
        <taxon>Burkholderiales</taxon>
        <taxon>Burkholderiaceae</taxon>
        <taxon>Cupriavidus</taxon>
    </lineage>
</organism>
<evidence type="ECO:0000313" key="2">
    <source>
        <dbReference type="Proteomes" id="UP000256805"/>
    </source>
</evidence>
<proteinExistence type="predicted"/>
<dbReference type="EMBL" id="OVTA01000072">
    <property type="protein sequence ID" value="SPS02409.1"/>
    <property type="molecule type" value="Genomic_DNA"/>
</dbReference>
<sequence>MDHSEIGVRMAVKGRAATVAAGAN</sequence>
<dbReference type="AlphaFoldDB" id="A0A375JBZ1"/>
<accession>A0A375JBZ1</accession>